<feature type="coiled-coil region" evidence="1">
    <location>
        <begin position="87"/>
        <end position="121"/>
    </location>
</feature>
<evidence type="ECO:0000313" key="3">
    <source>
        <dbReference type="WBParaSite" id="MhA1_Contig1172.frz3.gene3"/>
    </source>
</evidence>
<proteinExistence type="predicted"/>
<keyword evidence="2" id="KW-1185">Reference proteome</keyword>
<accession>A0A1I8B0F0</accession>
<sequence length="136" mass="15705">MRACLQRINRNKKHSMKDKEKTQVVVAGVGTFPASHLFPDNKQQIIPYGNRKEIEKVLERNPTPSDFNDFSTDYSTTTILTPKTQSLNKEENNKNEQIEIAKNLEKERRRLARLLRVMTNMGTENDLDIPSGNLDF</sequence>
<dbReference type="WBParaSite" id="MhA1_Contig1172.frz3.gene3">
    <property type="protein sequence ID" value="MhA1_Contig1172.frz3.gene3"/>
    <property type="gene ID" value="MhA1_Contig1172.frz3.gene3"/>
</dbReference>
<name>A0A1I8B0F0_MELHA</name>
<evidence type="ECO:0000313" key="2">
    <source>
        <dbReference type="Proteomes" id="UP000095281"/>
    </source>
</evidence>
<evidence type="ECO:0000256" key="1">
    <source>
        <dbReference type="SAM" id="Coils"/>
    </source>
</evidence>
<organism evidence="2 3">
    <name type="scientific">Meloidogyne hapla</name>
    <name type="common">Root-knot nematode worm</name>
    <dbReference type="NCBI Taxonomy" id="6305"/>
    <lineage>
        <taxon>Eukaryota</taxon>
        <taxon>Metazoa</taxon>
        <taxon>Ecdysozoa</taxon>
        <taxon>Nematoda</taxon>
        <taxon>Chromadorea</taxon>
        <taxon>Rhabditida</taxon>
        <taxon>Tylenchina</taxon>
        <taxon>Tylenchomorpha</taxon>
        <taxon>Tylenchoidea</taxon>
        <taxon>Meloidogynidae</taxon>
        <taxon>Meloidogyninae</taxon>
        <taxon>Meloidogyne</taxon>
    </lineage>
</organism>
<reference evidence="3" key="1">
    <citation type="submission" date="2016-11" db="UniProtKB">
        <authorList>
            <consortium name="WormBaseParasite"/>
        </authorList>
    </citation>
    <scope>IDENTIFICATION</scope>
</reference>
<dbReference type="AlphaFoldDB" id="A0A1I8B0F0"/>
<keyword evidence="1" id="KW-0175">Coiled coil</keyword>
<protein>
    <submittedName>
        <fullName evidence="3">Uncharacterized protein</fullName>
    </submittedName>
</protein>
<dbReference type="Proteomes" id="UP000095281">
    <property type="component" value="Unplaced"/>
</dbReference>